<dbReference type="GO" id="GO:0003779">
    <property type="term" value="F:actin binding"/>
    <property type="evidence" value="ECO:0007669"/>
    <property type="project" value="TreeGrafter"/>
</dbReference>
<dbReference type="AlphaFoldDB" id="A0AAW1Q4V4"/>
<evidence type="ECO:0000313" key="6">
    <source>
        <dbReference type="Proteomes" id="UP001489004"/>
    </source>
</evidence>
<comment type="function">
    <text evidence="2">Required for vacuole biogenesis and vacuole enlargment in dividing and expanding cells. Involved in the docking or fusion of prevacuolar vesicles.</text>
</comment>
<dbReference type="PANTHER" id="PTHR12811">
    <property type="entry name" value="VACUOLAR PROTEIN SORTING VPS16"/>
    <property type="match status" value="1"/>
</dbReference>
<dbReference type="GO" id="GO:0005765">
    <property type="term" value="C:lysosomal membrane"/>
    <property type="evidence" value="ECO:0007669"/>
    <property type="project" value="TreeGrafter"/>
</dbReference>
<dbReference type="InterPro" id="IPR006926">
    <property type="entry name" value="Vps16_N"/>
</dbReference>
<dbReference type="GO" id="GO:0030897">
    <property type="term" value="C:HOPS complex"/>
    <property type="evidence" value="ECO:0007669"/>
    <property type="project" value="TreeGrafter"/>
</dbReference>
<gene>
    <name evidence="5" type="ORF">WJX72_000416</name>
</gene>
<dbReference type="InterPro" id="IPR038132">
    <property type="entry name" value="Vps16_C_sf"/>
</dbReference>
<dbReference type="Proteomes" id="UP001489004">
    <property type="component" value="Unassembled WGS sequence"/>
</dbReference>
<dbReference type="GO" id="GO:0005768">
    <property type="term" value="C:endosome"/>
    <property type="evidence" value="ECO:0007669"/>
    <property type="project" value="TreeGrafter"/>
</dbReference>
<dbReference type="Gene3D" id="2.130.10.10">
    <property type="entry name" value="YVTN repeat-like/Quinoprotein amine dehydrogenase"/>
    <property type="match status" value="1"/>
</dbReference>
<dbReference type="Pfam" id="PF04840">
    <property type="entry name" value="Vps16_C"/>
    <property type="match status" value="1"/>
</dbReference>
<dbReference type="Pfam" id="PF04841">
    <property type="entry name" value="Vps16_N"/>
    <property type="match status" value="1"/>
</dbReference>
<dbReference type="Gene3D" id="1.10.150.780">
    <property type="entry name" value="Vps16, C-terminal region"/>
    <property type="match status" value="1"/>
</dbReference>
<evidence type="ECO:0000259" key="3">
    <source>
        <dbReference type="Pfam" id="PF04840"/>
    </source>
</evidence>
<dbReference type="GO" id="GO:0006886">
    <property type="term" value="P:intracellular protein transport"/>
    <property type="evidence" value="ECO:0007669"/>
    <property type="project" value="InterPro"/>
</dbReference>
<keyword evidence="2" id="KW-0926">Vacuole</keyword>
<comment type="subcellular location">
    <subcellularLocation>
        <location evidence="2">Vacuole membrane</location>
        <topology evidence="2">Peripheral membrane protein</topology>
    </subcellularLocation>
</comment>
<name>A0AAW1Q4V4_9CHLO</name>
<accession>A0AAW1Q4V4</accession>
<dbReference type="EMBL" id="JALJOR010000006">
    <property type="protein sequence ID" value="KAK9815234.1"/>
    <property type="molecule type" value="Genomic_DNA"/>
</dbReference>
<dbReference type="InterPro" id="IPR015943">
    <property type="entry name" value="WD40/YVTN_repeat-like_dom_sf"/>
</dbReference>
<dbReference type="InterPro" id="IPR016534">
    <property type="entry name" value="VPS16"/>
</dbReference>
<dbReference type="PIRSF" id="PIRSF007949">
    <property type="entry name" value="VPS16"/>
    <property type="match status" value="1"/>
</dbReference>
<comment type="similarity">
    <text evidence="1 2">Belongs to the VPS16 family.</text>
</comment>
<proteinExistence type="inferred from homology"/>
<sequence>MGSTVSPAGSWDACGDRFYSKHELYKMAWTGVELASMRVSCAGYGGPIAMVRDDTKIVLVTGGSTRPVVKTFSCAGALLGAFVWDGGRIAGLGWTLEEDLMLLEDTGQVFIYNMHGQKQPRQFSLGKEVQQDGILECCLWGDGLVVLTTGFALWAVTNLEEPRPQKLASPALMQRPHCMAVIEPRHTLSGHVEVLLATETSIIVVDADAANEHAVASSPVLRMAVAPDGQFVALFTADGRLLVWVSDLTKNLSEFTTQSEGPPDQLAWCGTDCVVMCWEDFMLMVGPYGDFNDYSIDSHAVLVPEIDGVRIVSNETHELLRRVPDCLVDVFRPGSTEPGALLFHARELFDAHNAKADEVLRSIAGSLPEGVATCVDAAGADFDSGRQTALMKAACYGVAFCPAGSLPPRRTLDMCRMLRVLNALRQPSVGMPLTLPQLEALTLEVLVARLVNARRHLLALRIASMIGMGPEKVLAHWACAKISAAAEIPDDALRDLLAEKLAGCSAIRYALIAAHAQAVGRVGLAAMLLEFESRAAEQVPLLLSLGEEERALAKALACGDTDLAYLVLFALYRKRPLPDFLATIQAKPLARSLFVAYCSRKEPELLEQIYMAMGVPEGVAQMRMRQAIVRSTSASHSRSGGRAEQVTAVGLAEMTKPLEQAADLYGQTKDHTFQSKAAAEFARLRRCQGELEAETGHACFVGLSLAATLRQCLRLGNQRAAARVRNEFRVSDKRFCWIKMRTMATSKDWDAMEAFVKEKKPSIGYEPFIAACKANGAPATVTARIIARISDSKRKAEEYAAIGMYQEAAETAALSRDSELLSRIQNMVGTASPLGVAVTQIKDRLSQTTR</sequence>
<evidence type="ECO:0000256" key="1">
    <source>
        <dbReference type="ARBA" id="ARBA00009250"/>
    </source>
</evidence>
<keyword evidence="2" id="KW-0472">Membrane</keyword>
<dbReference type="SUPFAM" id="SSF50969">
    <property type="entry name" value="YVTN repeat-like/Quinoprotein amine dehydrogenase"/>
    <property type="match status" value="1"/>
</dbReference>
<evidence type="ECO:0000313" key="5">
    <source>
        <dbReference type="EMBL" id="KAK9815234.1"/>
    </source>
</evidence>
<reference evidence="5 6" key="1">
    <citation type="journal article" date="2024" name="Nat. Commun.">
        <title>Phylogenomics reveals the evolutionary origins of lichenization in chlorophyte algae.</title>
        <authorList>
            <person name="Puginier C."/>
            <person name="Libourel C."/>
            <person name="Otte J."/>
            <person name="Skaloud P."/>
            <person name="Haon M."/>
            <person name="Grisel S."/>
            <person name="Petersen M."/>
            <person name="Berrin J.G."/>
            <person name="Delaux P.M."/>
            <person name="Dal Grande F."/>
            <person name="Keller J."/>
        </authorList>
    </citation>
    <scope>NUCLEOTIDE SEQUENCE [LARGE SCALE GENOMIC DNA]</scope>
    <source>
        <strain evidence="5 6">SAG 2043</strain>
    </source>
</reference>
<dbReference type="PANTHER" id="PTHR12811:SF0">
    <property type="entry name" value="VACUOLAR PROTEIN SORTING-ASSOCIATED PROTEIN 16 HOMOLOG"/>
    <property type="match status" value="1"/>
</dbReference>
<organism evidence="5 6">
    <name type="scientific">[Myrmecia] bisecta</name>
    <dbReference type="NCBI Taxonomy" id="41462"/>
    <lineage>
        <taxon>Eukaryota</taxon>
        <taxon>Viridiplantae</taxon>
        <taxon>Chlorophyta</taxon>
        <taxon>core chlorophytes</taxon>
        <taxon>Trebouxiophyceae</taxon>
        <taxon>Trebouxiales</taxon>
        <taxon>Trebouxiaceae</taxon>
        <taxon>Myrmecia</taxon>
    </lineage>
</organism>
<comment type="caution">
    <text evidence="5">The sequence shown here is derived from an EMBL/GenBank/DDBJ whole genome shotgun (WGS) entry which is preliminary data.</text>
</comment>
<evidence type="ECO:0000256" key="2">
    <source>
        <dbReference type="PIRNR" id="PIRNR007949"/>
    </source>
</evidence>
<evidence type="ECO:0000259" key="4">
    <source>
        <dbReference type="Pfam" id="PF04841"/>
    </source>
</evidence>
<dbReference type="InterPro" id="IPR006925">
    <property type="entry name" value="Vps16_C"/>
</dbReference>
<dbReference type="GO" id="GO:0042144">
    <property type="term" value="P:vacuole fusion, non-autophagic"/>
    <property type="evidence" value="ECO:0007669"/>
    <property type="project" value="TreeGrafter"/>
</dbReference>
<feature type="domain" description="Vps16 C-terminal" evidence="3">
    <location>
        <begin position="507"/>
        <end position="833"/>
    </location>
</feature>
<dbReference type="GO" id="GO:0016197">
    <property type="term" value="P:endosomal transport"/>
    <property type="evidence" value="ECO:0007669"/>
    <property type="project" value="TreeGrafter"/>
</dbReference>
<dbReference type="InterPro" id="IPR011044">
    <property type="entry name" value="Quino_amine_DH_bsu"/>
</dbReference>
<keyword evidence="6" id="KW-1185">Reference proteome</keyword>
<feature type="domain" description="Vps16 N-terminal" evidence="4">
    <location>
        <begin position="8"/>
        <end position="400"/>
    </location>
</feature>
<protein>
    <recommendedName>
        <fullName evidence="2">Protein VACUOLELESS1</fullName>
    </recommendedName>
</protein>